<dbReference type="KEGG" id="nha:Nham_3890"/>
<dbReference type="eggNOG" id="ENOG502ZXYA">
    <property type="taxonomic scope" value="Bacteria"/>
</dbReference>
<keyword evidence="2" id="KW-0472">Membrane</keyword>
<dbReference type="EMBL" id="CP000319">
    <property type="protein sequence ID" value="ABE64584.1"/>
    <property type="molecule type" value="Genomic_DNA"/>
</dbReference>
<evidence type="ECO:0000313" key="4">
    <source>
        <dbReference type="Proteomes" id="UP000001953"/>
    </source>
</evidence>
<accession>Q1QGR3</accession>
<feature type="compositionally biased region" description="Polar residues" evidence="1">
    <location>
        <begin position="38"/>
        <end position="50"/>
    </location>
</feature>
<dbReference type="Pfam" id="PF06823">
    <property type="entry name" value="DUF1236"/>
    <property type="match status" value="1"/>
</dbReference>
<dbReference type="HOGENOM" id="CLU_986355_0_0_5"/>
<dbReference type="Proteomes" id="UP000001953">
    <property type="component" value="Chromosome"/>
</dbReference>
<proteinExistence type="predicted"/>
<evidence type="ECO:0000313" key="3">
    <source>
        <dbReference type="EMBL" id="ABE64584.1"/>
    </source>
</evidence>
<gene>
    <name evidence="3" type="ordered locus">Nham_3890</name>
</gene>
<keyword evidence="2" id="KW-0812">Transmembrane</keyword>
<organism evidence="3 4">
    <name type="scientific">Nitrobacter hamburgensis (strain DSM 10229 / NCIMB 13809 / X14)</name>
    <dbReference type="NCBI Taxonomy" id="323097"/>
    <lineage>
        <taxon>Bacteria</taxon>
        <taxon>Pseudomonadati</taxon>
        <taxon>Pseudomonadota</taxon>
        <taxon>Alphaproteobacteria</taxon>
        <taxon>Hyphomicrobiales</taxon>
        <taxon>Nitrobacteraceae</taxon>
        <taxon>Nitrobacter</taxon>
    </lineage>
</organism>
<evidence type="ECO:0008006" key="5">
    <source>
        <dbReference type="Google" id="ProtNLM"/>
    </source>
</evidence>
<sequence>MAGGREQQQCEISVEGNTCRTEQPSLQSRVGAGGQRNELPSASLQSTSAGNEYHSSELVSRIREGNSMIDFPQSEEGTRKVLNRAAVVAVILVVAAWFAFSWFQGSKEHLATPSTGLDAPATGNAVPAQSQSTSIAAKQNLGGGEAAKKNPVAPEVVKQNAGGEEVAKQNPAGGEAAKQNPGIEEHASGGPSAIKTSKPINIDDAQRATLRAIFASGHPPTVERPNFELMIGASVAEQTPLADLPPEVFKALNGFSGDKYVIAGDELVIVDQHSRRVAAIIGGVK</sequence>
<evidence type="ECO:0000256" key="1">
    <source>
        <dbReference type="SAM" id="MobiDB-lite"/>
    </source>
</evidence>
<name>Q1QGR3_NITHX</name>
<dbReference type="InterPro" id="IPR009642">
    <property type="entry name" value="DUF1236"/>
</dbReference>
<reference evidence="3 4" key="1">
    <citation type="submission" date="2006-03" db="EMBL/GenBank/DDBJ databases">
        <title>Complete sequence of chromosome of Nitrobacter hamburgensis X14.</title>
        <authorList>
            <consortium name="US DOE Joint Genome Institute"/>
            <person name="Copeland A."/>
            <person name="Lucas S."/>
            <person name="Lapidus A."/>
            <person name="Barry K."/>
            <person name="Detter J.C."/>
            <person name="Glavina del Rio T."/>
            <person name="Hammon N."/>
            <person name="Israni S."/>
            <person name="Dalin E."/>
            <person name="Tice H."/>
            <person name="Pitluck S."/>
            <person name="Chain P."/>
            <person name="Malfatti S."/>
            <person name="Shin M."/>
            <person name="Vergez L."/>
            <person name="Schmutz J."/>
            <person name="Larimer F."/>
            <person name="Land M."/>
            <person name="Hauser L."/>
            <person name="Kyrpides N."/>
            <person name="Ivanova N."/>
            <person name="Ward B."/>
            <person name="Arp D."/>
            <person name="Klotz M."/>
            <person name="Stein L."/>
            <person name="O'Mullan G."/>
            <person name="Starkenburg S."/>
            <person name="Sayavedra L."/>
            <person name="Poret-Peterson A.T."/>
            <person name="Gentry M.E."/>
            <person name="Bruce D."/>
            <person name="Richardson P."/>
        </authorList>
    </citation>
    <scope>NUCLEOTIDE SEQUENCE [LARGE SCALE GENOMIC DNA]</scope>
    <source>
        <strain evidence="4">DSM 10229 / NCIMB 13809 / X14</strain>
    </source>
</reference>
<dbReference type="AlphaFoldDB" id="Q1QGR3"/>
<protein>
    <recommendedName>
        <fullName evidence="5">DUF1236 domain-containing protein</fullName>
    </recommendedName>
</protein>
<keyword evidence="4" id="KW-1185">Reference proteome</keyword>
<feature type="region of interest" description="Disordered" evidence="1">
    <location>
        <begin position="160"/>
        <end position="198"/>
    </location>
</feature>
<keyword evidence="2" id="KW-1133">Transmembrane helix</keyword>
<evidence type="ECO:0000256" key="2">
    <source>
        <dbReference type="SAM" id="Phobius"/>
    </source>
</evidence>
<feature type="transmembrane region" description="Helical" evidence="2">
    <location>
        <begin position="81"/>
        <end position="103"/>
    </location>
</feature>
<feature type="region of interest" description="Disordered" evidence="1">
    <location>
        <begin position="21"/>
        <end position="54"/>
    </location>
</feature>